<evidence type="ECO:0000256" key="4">
    <source>
        <dbReference type="ARBA" id="ARBA00013189"/>
    </source>
</evidence>
<gene>
    <name evidence="10" type="ordered locus">RMDY18_06040</name>
</gene>
<evidence type="ECO:0000259" key="9">
    <source>
        <dbReference type="Pfam" id="PF16363"/>
    </source>
</evidence>
<proteinExistence type="inferred from homology"/>
<dbReference type="GO" id="GO:0005829">
    <property type="term" value="C:cytosol"/>
    <property type="evidence" value="ECO:0007669"/>
    <property type="project" value="TreeGrafter"/>
</dbReference>
<reference evidence="10 11" key="2">
    <citation type="journal article" date="2010" name="J Osaka Dent Univ">
        <title>Isolation and identification of Rothia mucilaginosa from persistent apical periodontitis lesions.</title>
        <authorList>
            <person name="Yamane K."/>
            <person name="Yoshida M."/>
            <person name="Fujihira T."/>
            <person name="Baba T."/>
            <person name="Tsuji N."/>
            <person name="Hayashi H."/>
            <person name="Sugimori C."/>
            <person name="Yamanaka T."/>
            <person name="Mashimo C."/>
            <person name="Nambu T."/>
            <person name="Kawai H."/>
            <person name="Fukushima H."/>
        </authorList>
    </citation>
    <scope>NUCLEOTIDE SEQUENCE [LARGE SCALE GENOMIC DNA]</scope>
    <source>
        <strain evidence="10 11">DY-18</strain>
    </source>
</reference>
<reference evidence="11" key="1">
    <citation type="submission" date="2009-07" db="EMBL/GenBank/DDBJ databases">
        <title>Complete genome sequence of Rothia mucilaginosa DJ.</title>
        <authorList>
            <person name="Yamane K."/>
            <person name="Nambu T."/>
            <person name="Mashimo C."/>
            <person name="Sugimori C."/>
            <person name="Yamanaka T."/>
            <person name="Leung K."/>
            <person name="Fukushima H."/>
        </authorList>
    </citation>
    <scope>NUCLEOTIDE SEQUENCE [LARGE SCALE GENOMIC DNA]</scope>
    <source>
        <strain evidence="11">DY-18</strain>
    </source>
</reference>
<dbReference type="PANTHER" id="PTHR43725">
    <property type="entry name" value="UDP-GLUCOSE 4-EPIMERASE"/>
    <property type="match status" value="1"/>
</dbReference>
<dbReference type="EMBL" id="AP011540">
    <property type="protein sequence ID" value="BAI64436.1"/>
    <property type="molecule type" value="Genomic_DNA"/>
</dbReference>
<dbReference type="NCBIfam" id="NF007956">
    <property type="entry name" value="PRK10675.1"/>
    <property type="match status" value="1"/>
</dbReference>
<dbReference type="eggNOG" id="COG1087">
    <property type="taxonomic scope" value="Bacteria"/>
</dbReference>
<evidence type="ECO:0000256" key="2">
    <source>
        <dbReference type="ARBA" id="ARBA00001911"/>
    </source>
</evidence>
<keyword evidence="11" id="KW-1185">Reference proteome</keyword>
<evidence type="ECO:0000256" key="1">
    <source>
        <dbReference type="ARBA" id="ARBA00000083"/>
    </source>
</evidence>
<dbReference type="InterPro" id="IPR036291">
    <property type="entry name" value="NAD(P)-bd_dom_sf"/>
</dbReference>
<feature type="domain" description="NAD(P)-binding" evidence="9">
    <location>
        <begin position="52"/>
        <end position="371"/>
    </location>
</feature>
<dbReference type="Gene3D" id="3.40.50.720">
    <property type="entry name" value="NAD(P)-binding Rossmann-like Domain"/>
    <property type="match status" value="1"/>
</dbReference>
<evidence type="ECO:0000256" key="3">
    <source>
        <dbReference type="ARBA" id="ARBA00007637"/>
    </source>
</evidence>
<dbReference type="GO" id="GO:0006012">
    <property type="term" value="P:galactose metabolic process"/>
    <property type="evidence" value="ECO:0007669"/>
    <property type="project" value="UniProtKB-UniPathway"/>
</dbReference>
<comment type="subunit">
    <text evidence="8">Homodimer.</text>
</comment>
<keyword evidence="8" id="KW-0119">Carbohydrate metabolism</keyword>
<evidence type="ECO:0000256" key="5">
    <source>
        <dbReference type="ARBA" id="ARBA00018569"/>
    </source>
</evidence>
<organism evidence="10 11">
    <name type="scientific">Rothia mucilaginosa (strain DY-18)</name>
    <name type="common">Stomatococcus mucilaginosus</name>
    <dbReference type="NCBI Taxonomy" id="680646"/>
    <lineage>
        <taxon>Bacteria</taxon>
        <taxon>Bacillati</taxon>
        <taxon>Actinomycetota</taxon>
        <taxon>Actinomycetes</taxon>
        <taxon>Micrococcales</taxon>
        <taxon>Micrococcaceae</taxon>
        <taxon>Rothia</taxon>
    </lineage>
</organism>
<dbReference type="GO" id="GO:0003978">
    <property type="term" value="F:UDP-glucose 4-epimerase activity"/>
    <property type="evidence" value="ECO:0007669"/>
    <property type="project" value="UniProtKB-UniRule"/>
</dbReference>
<name>D2NS10_ROTMD</name>
<dbReference type="Proteomes" id="UP000001883">
    <property type="component" value="Chromosome"/>
</dbReference>
<dbReference type="Gene3D" id="3.90.25.10">
    <property type="entry name" value="UDP-galactose 4-epimerase, domain 1"/>
    <property type="match status" value="1"/>
</dbReference>
<evidence type="ECO:0000256" key="6">
    <source>
        <dbReference type="ARBA" id="ARBA00023027"/>
    </source>
</evidence>
<comment type="cofactor">
    <cofactor evidence="2 8">
        <name>NAD(+)</name>
        <dbReference type="ChEBI" id="CHEBI:57540"/>
    </cofactor>
</comment>
<dbReference type="NCBIfam" id="TIGR01179">
    <property type="entry name" value="galE"/>
    <property type="match status" value="1"/>
</dbReference>
<accession>D2NS10</accession>
<dbReference type="UniPathway" id="UPA00214"/>
<dbReference type="PRINTS" id="PR01713">
    <property type="entry name" value="NUCEPIMERASE"/>
</dbReference>
<dbReference type="InterPro" id="IPR005886">
    <property type="entry name" value="UDP_G4E"/>
</dbReference>
<dbReference type="Pfam" id="PF16363">
    <property type="entry name" value="GDP_Man_Dehyd"/>
    <property type="match status" value="1"/>
</dbReference>
<dbReference type="AlphaFoldDB" id="D2NS10"/>
<keyword evidence="7 8" id="KW-0413">Isomerase</keyword>
<reference evidence="10 11" key="3">
    <citation type="journal article" date="2010" name="Sequencing">
        <title>Complete Genome Sequence of Rothia mucilaginosa DY-18: A Clinical Isolate with Dense Meshwork-Like Structures from a Persistent Apical Periodontitis Lesion.</title>
        <authorList>
            <person name="Yamane K."/>
            <person name="Nambu T."/>
            <person name="Yamanaka T."/>
            <person name="Mashimo C."/>
            <person name="Sugimori C."/>
            <person name="Leung K.-P."/>
            <person name="Fukushima H."/>
        </authorList>
    </citation>
    <scope>NUCLEOTIDE SEQUENCE [LARGE SCALE GENOMIC DNA]</scope>
    <source>
        <strain evidence="10 11">DY-18</strain>
    </source>
</reference>
<comment type="catalytic activity">
    <reaction evidence="1 8">
        <text>UDP-alpha-D-glucose = UDP-alpha-D-galactose</text>
        <dbReference type="Rhea" id="RHEA:22168"/>
        <dbReference type="ChEBI" id="CHEBI:58885"/>
        <dbReference type="ChEBI" id="CHEBI:66914"/>
        <dbReference type="EC" id="5.1.3.2"/>
    </reaction>
</comment>
<evidence type="ECO:0000313" key="10">
    <source>
        <dbReference type="EMBL" id="BAI64436.1"/>
    </source>
</evidence>
<dbReference type="SUPFAM" id="SSF51735">
    <property type="entry name" value="NAD(P)-binding Rossmann-fold domains"/>
    <property type="match status" value="1"/>
</dbReference>
<evidence type="ECO:0000256" key="8">
    <source>
        <dbReference type="RuleBase" id="RU366046"/>
    </source>
</evidence>
<comment type="similarity">
    <text evidence="3 8">Belongs to the NAD(P)-dependent epimerase/dehydratase family.</text>
</comment>
<dbReference type="KEGG" id="rmu:RMDY18_06040"/>
<sequence>MCSHQSAQAHSVPQYLRRVHGCTIRYSSTAFVPHPEHFFRIYKARKDIMKVLVTGGAGYIGSHTVLELLKAGHDVVVMDNLANSSEESLKRVAELAGRAPEFHKVDLLDLEGMKALFKQVRPDAVIHFAGLKAVGESAEKPLWYYQTNVAGTLNLLYAMDEADCHSIVFSSSATVYGEPESMPLIEKMNMDAQSCYGRTKEHIEDMLVDLAASDSKWNIALLRYFNPVGAHESGRIGEDPAGIPNNLVPFIAQVAVGRREHLNVFGNDYPTVDGTGVRDYIHVVDLADGHLKALNYITEHGGLHTWNLGTGNGYSVLQVLHAFEEACGKELPYKIVDRRPGDVAVSYADPSSALADLGWSASRDIKTMIRDHWNWQKNNPNGYEA</sequence>
<dbReference type="STRING" id="680646.RMDY18_06040"/>
<evidence type="ECO:0000256" key="7">
    <source>
        <dbReference type="ARBA" id="ARBA00023235"/>
    </source>
</evidence>
<comment type="pathway">
    <text evidence="8">Carbohydrate metabolism; galactose metabolism.</text>
</comment>
<dbReference type="HOGENOM" id="CLU_007383_1_10_11"/>
<protein>
    <recommendedName>
        <fullName evidence="5 8">UDP-glucose 4-epimerase</fullName>
        <ecNumber evidence="4 8">5.1.3.2</ecNumber>
    </recommendedName>
</protein>
<dbReference type="InterPro" id="IPR016040">
    <property type="entry name" value="NAD(P)-bd_dom"/>
</dbReference>
<evidence type="ECO:0000313" key="11">
    <source>
        <dbReference type="Proteomes" id="UP000001883"/>
    </source>
</evidence>
<dbReference type="PANTHER" id="PTHR43725:SF47">
    <property type="entry name" value="UDP-GLUCOSE 4-EPIMERASE"/>
    <property type="match status" value="1"/>
</dbReference>
<keyword evidence="6 8" id="KW-0520">NAD</keyword>
<dbReference type="EC" id="5.1.3.2" evidence="4 8"/>
<dbReference type="CDD" id="cd05247">
    <property type="entry name" value="UDP_G4E_1_SDR_e"/>
    <property type="match status" value="1"/>
</dbReference>